<protein>
    <submittedName>
        <fullName evidence="2">Uncharacterized protein</fullName>
    </submittedName>
</protein>
<feature type="transmembrane region" description="Helical" evidence="1">
    <location>
        <begin position="27"/>
        <end position="50"/>
    </location>
</feature>
<keyword evidence="1" id="KW-0472">Membrane</keyword>
<feature type="transmembrane region" description="Helical" evidence="1">
    <location>
        <begin position="163"/>
        <end position="187"/>
    </location>
</feature>
<gene>
    <name evidence="2" type="ORF">GGR89_003848</name>
</gene>
<proteinExistence type="predicted"/>
<accession>A0A7X5Y1R9</accession>
<dbReference type="Proteomes" id="UP000531251">
    <property type="component" value="Unassembled WGS sequence"/>
</dbReference>
<evidence type="ECO:0000256" key="1">
    <source>
        <dbReference type="SAM" id="Phobius"/>
    </source>
</evidence>
<reference evidence="2 3" key="1">
    <citation type="submission" date="2020-03" db="EMBL/GenBank/DDBJ databases">
        <title>Genomic Encyclopedia of Type Strains, Phase IV (KMG-IV): sequencing the most valuable type-strain genomes for metagenomic binning, comparative biology and taxonomic classification.</title>
        <authorList>
            <person name="Goeker M."/>
        </authorList>
    </citation>
    <scope>NUCLEOTIDE SEQUENCE [LARGE SCALE GENOMIC DNA]</scope>
    <source>
        <strain evidence="2 3">DSM 7225</strain>
    </source>
</reference>
<dbReference type="RefSeq" id="WP_241213643.1">
    <property type="nucleotide sequence ID" value="NZ_BAAADY010000024.1"/>
</dbReference>
<name>A0A7X5Y1R9_9SPHN</name>
<keyword evidence="3" id="KW-1185">Reference proteome</keyword>
<feature type="transmembrane region" description="Helical" evidence="1">
    <location>
        <begin position="136"/>
        <end position="156"/>
    </location>
</feature>
<keyword evidence="1" id="KW-0812">Transmembrane</keyword>
<organism evidence="2 3">
    <name type="scientific">Sphingomonas trueperi</name>
    <dbReference type="NCBI Taxonomy" id="53317"/>
    <lineage>
        <taxon>Bacteria</taxon>
        <taxon>Pseudomonadati</taxon>
        <taxon>Pseudomonadota</taxon>
        <taxon>Alphaproteobacteria</taxon>
        <taxon>Sphingomonadales</taxon>
        <taxon>Sphingomonadaceae</taxon>
        <taxon>Sphingomonas</taxon>
    </lineage>
</organism>
<sequence>MFPLLLVAGGAAGAWLLRRSWRHRTGAVPSLLWSGWTLLVALVLAAAWSIGPVKGVALALVLEAIGALLIVFEGRVRRNGARERIGDASAEPLDEPGRLWRGVLRALLAGPLGMLAAMAVAFSVTVYVPGDPRTRIVIGGMLMPVLWGLAMTWTLADRRLLRATAVLMGTILAGFGLALVGGMILGAGA</sequence>
<feature type="transmembrane region" description="Helical" evidence="1">
    <location>
        <begin position="56"/>
        <end position="74"/>
    </location>
</feature>
<comment type="caution">
    <text evidence="2">The sequence shown here is derived from an EMBL/GenBank/DDBJ whole genome shotgun (WGS) entry which is preliminary data.</text>
</comment>
<dbReference type="AlphaFoldDB" id="A0A7X5Y1R9"/>
<evidence type="ECO:0000313" key="3">
    <source>
        <dbReference type="Proteomes" id="UP000531251"/>
    </source>
</evidence>
<keyword evidence="1" id="KW-1133">Transmembrane helix</keyword>
<dbReference type="EMBL" id="JAATJB010000016">
    <property type="protein sequence ID" value="NJB99504.1"/>
    <property type="molecule type" value="Genomic_DNA"/>
</dbReference>
<feature type="transmembrane region" description="Helical" evidence="1">
    <location>
        <begin position="106"/>
        <end position="130"/>
    </location>
</feature>
<evidence type="ECO:0000313" key="2">
    <source>
        <dbReference type="EMBL" id="NJB99504.1"/>
    </source>
</evidence>